<protein>
    <recommendedName>
        <fullName evidence="1">DUF2007 domain-containing protein</fullName>
    </recommendedName>
</protein>
<dbReference type="KEGG" id="pph:Ppha_2361"/>
<name>B4SED5_PELPB</name>
<dbReference type="OrthoDB" id="9814654at2"/>
<organism evidence="2 3">
    <name type="scientific">Pelodictyon phaeoclathratiforme (strain DSM 5477 / BU-1)</name>
    <dbReference type="NCBI Taxonomy" id="324925"/>
    <lineage>
        <taxon>Bacteria</taxon>
        <taxon>Pseudomonadati</taxon>
        <taxon>Chlorobiota</taxon>
        <taxon>Chlorobiia</taxon>
        <taxon>Chlorobiales</taxon>
        <taxon>Chlorobiaceae</taxon>
        <taxon>Chlorobium/Pelodictyon group</taxon>
        <taxon>Pelodictyon</taxon>
    </lineage>
</organism>
<feature type="domain" description="DUF2007" evidence="1">
    <location>
        <begin position="15"/>
        <end position="71"/>
    </location>
</feature>
<dbReference type="EMBL" id="CP001110">
    <property type="protein sequence ID" value="ACF44554.1"/>
    <property type="molecule type" value="Genomic_DNA"/>
</dbReference>
<dbReference type="InterPro" id="IPR018551">
    <property type="entry name" value="DUF2007"/>
</dbReference>
<dbReference type="Proteomes" id="UP000002724">
    <property type="component" value="Chromosome"/>
</dbReference>
<dbReference type="Pfam" id="PF09413">
    <property type="entry name" value="DUF2007"/>
    <property type="match status" value="1"/>
</dbReference>
<keyword evidence="3" id="KW-1185">Reference proteome</keyword>
<dbReference type="eggNOG" id="ENOG5032Y5P">
    <property type="taxonomic scope" value="Bacteria"/>
</dbReference>
<reference evidence="2 3" key="1">
    <citation type="submission" date="2008-06" db="EMBL/GenBank/DDBJ databases">
        <title>Complete sequence of Pelodictyon phaeoclathratiforme BU-1.</title>
        <authorList>
            <consortium name="US DOE Joint Genome Institute"/>
            <person name="Lucas S."/>
            <person name="Copeland A."/>
            <person name="Lapidus A."/>
            <person name="Glavina del Rio T."/>
            <person name="Dalin E."/>
            <person name="Tice H."/>
            <person name="Bruce D."/>
            <person name="Goodwin L."/>
            <person name="Pitluck S."/>
            <person name="Schmutz J."/>
            <person name="Larimer F."/>
            <person name="Land M."/>
            <person name="Hauser L."/>
            <person name="Kyrpides N."/>
            <person name="Mikhailova N."/>
            <person name="Liu Z."/>
            <person name="Li T."/>
            <person name="Zhao F."/>
            <person name="Overmann J."/>
            <person name="Bryant D.A."/>
            <person name="Richardson P."/>
        </authorList>
    </citation>
    <scope>NUCLEOTIDE SEQUENCE [LARGE SCALE GENOMIC DNA]</scope>
    <source>
        <strain evidence="3">DSM 5477 / BU-1</strain>
    </source>
</reference>
<gene>
    <name evidence="2" type="ordered locus">Ppha_2361</name>
</gene>
<evidence type="ECO:0000313" key="3">
    <source>
        <dbReference type="Proteomes" id="UP000002724"/>
    </source>
</evidence>
<accession>B4SED5</accession>
<dbReference type="HOGENOM" id="CLU_155686_0_0_10"/>
<evidence type="ECO:0000313" key="2">
    <source>
        <dbReference type="EMBL" id="ACF44554.1"/>
    </source>
</evidence>
<dbReference type="STRING" id="324925.Ppha_2361"/>
<dbReference type="AlphaFoldDB" id="B4SED5"/>
<proteinExistence type="predicted"/>
<evidence type="ECO:0000259" key="1">
    <source>
        <dbReference type="Pfam" id="PF09413"/>
    </source>
</evidence>
<sequence length="108" mass="12329">MKYLFAPNTMSESGEVYVLKSLLEKEEVACVIRNEHLFIAVGELSPQECLPALWIFNDADYPKALELIEAWRSSQAETLSQWVCPDCGETIEGQFSSCWQCGKQRYET</sequence>